<protein>
    <submittedName>
        <fullName evidence="4">Serine O-acetyltransferase</fullName>
        <ecNumber evidence="4">2.3.1.30</ecNumber>
    </submittedName>
</protein>
<dbReference type="EMBL" id="JBHLZF010000002">
    <property type="protein sequence ID" value="MFB9898570.1"/>
    <property type="molecule type" value="Genomic_DNA"/>
</dbReference>
<gene>
    <name evidence="4" type="ORF">ACFFK8_12375</name>
</gene>
<dbReference type="PANTHER" id="PTHR42811">
    <property type="entry name" value="SERINE ACETYLTRANSFERASE"/>
    <property type="match status" value="1"/>
</dbReference>
<dbReference type="Gene3D" id="2.160.10.10">
    <property type="entry name" value="Hexapeptide repeat proteins"/>
    <property type="match status" value="1"/>
</dbReference>
<name>A0ABV5ZMG1_9BACT</name>
<evidence type="ECO:0000313" key="4">
    <source>
        <dbReference type="EMBL" id="MFB9898570.1"/>
    </source>
</evidence>
<dbReference type="RefSeq" id="WP_005844877.1">
    <property type="nucleotide sequence ID" value="NZ_JADU01000007.1"/>
</dbReference>
<comment type="caution">
    <text evidence="4">The sequence shown here is derived from an EMBL/GenBank/DDBJ whole genome shotgun (WGS) entry which is preliminary data.</text>
</comment>
<dbReference type="SUPFAM" id="SSF51161">
    <property type="entry name" value="Trimeric LpxA-like enzymes"/>
    <property type="match status" value="1"/>
</dbReference>
<evidence type="ECO:0000256" key="1">
    <source>
        <dbReference type="ARBA" id="ARBA00022605"/>
    </source>
</evidence>
<evidence type="ECO:0000256" key="2">
    <source>
        <dbReference type="ARBA" id="ARBA00022679"/>
    </source>
</evidence>
<proteinExistence type="predicted"/>
<accession>A0ABV5ZMG1</accession>
<dbReference type="CDD" id="cd03354">
    <property type="entry name" value="LbH_SAT"/>
    <property type="match status" value="1"/>
</dbReference>
<keyword evidence="1" id="KW-0028">Amino-acid biosynthesis</keyword>
<dbReference type="EC" id="2.3.1.30" evidence="4"/>
<keyword evidence="2 4" id="KW-0808">Transferase</keyword>
<evidence type="ECO:0000256" key="3">
    <source>
        <dbReference type="ARBA" id="ARBA00023315"/>
    </source>
</evidence>
<keyword evidence="5" id="KW-1185">Reference proteome</keyword>
<sequence length="301" mass="33242">MNDEVFQKNVALLTQVTDAEARMLPDHEAQLPSVETLGEIVSLVKMMVFPGFFDKRQIDSDIRSYHIGVNMERLVCLLKQQTSLALLFNQHDTQQAKKEGDRLTQQFIDRLPELKNMLYTDVEAVFADDPAARSYSEVIFSYPVILAMIHYRVAHELYEMGIPVIPRIITEQAHALTGIDIHPGARIGTHFSIDHGTGVVIGETSVIGNHVRLFQGVTLGAGHPDRPQPAGRNMARLSVPRHPIIEDRVTVYSNSTLLGRITIGHDTVVGGNVWLTHSVPPGSLVLQGKSQDLSFSGGLGI</sequence>
<evidence type="ECO:0000313" key="5">
    <source>
        <dbReference type="Proteomes" id="UP001589688"/>
    </source>
</evidence>
<dbReference type="GO" id="GO:0009001">
    <property type="term" value="F:serine O-acetyltransferase activity"/>
    <property type="evidence" value="ECO:0007669"/>
    <property type="project" value="UniProtKB-EC"/>
</dbReference>
<organism evidence="4 5">
    <name type="scientific">Hallella seregens ATCC 51272</name>
    <dbReference type="NCBI Taxonomy" id="1336250"/>
    <lineage>
        <taxon>Bacteria</taxon>
        <taxon>Pseudomonadati</taxon>
        <taxon>Bacteroidota</taxon>
        <taxon>Bacteroidia</taxon>
        <taxon>Bacteroidales</taxon>
        <taxon>Prevotellaceae</taxon>
        <taxon>Hallella</taxon>
    </lineage>
</organism>
<dbReference type="InterPro" id="IPR011004">
    <property type="entry name" value="Trimer_LpxA-like_sf"/>
</dbReference>
<dbReference type="Gene3D" id="1.10.3130.10">
    <property type="entry name" value="serine acetyltransferase, domain 1"/>
    <property type="match status" value="1"/>
</dbReference>
<reference evidence="4 5" key="1">
    <citation type="submission" date="2024-09" db="EMBL/GenBank/DDBJ databases">
        <authorList>
            <person name="Sun Q."/>
            <person name="Mori K."/>
        </authorList>
    </citation>
    <scope>NUCLEOTIDE SEQUENCE [LARGE SCALE GENOMIC DNA]</scope>
    <source>
        <strain evidence="4 5">ATCC 51272</strain>
    </source>
</reference>
<dbReference type="Proteomes" id="UP001589688">
    <property type="component" value="Unassembled WGS sequence"/>
</dbReference>
<keyword evidence="3 4" id="KW-0012">Acyltransferase</keyword>
<dbReference type="InterPro" id="IPR042122">
    <property type="entry name" value="Ser_AcTrfase_N_sf"/>
</dbReference>
<dbReference type="InterPro" id="IPR045304">
    <property type="entry name" value="LbH_SAT"/>
</dbReference>